<keyword evidence="2" id="KW-0812">Transmembrane</keyword>
<evidence type="ECO:0000256" key="1">
    <source>
        <dbReference type="SAM" id="MobiDB-lite"/>
    </source>
</evidence>
<dbReference type="EMBL" id="OU503042">
    <property type="protein sequence ID" value="CAI9765504.1"/>
    <property type="molecule type" value="Genomic_DNA"/>
</dbReference>
<accession>A0AAD2DTE7</accession>
<sequence>MDSFNVHGIRVGKANAIFRHNKLQKITTLFRIMELCVFLIILSRFSIQLPLAFKLSGEYFRGLVVTLISPLFVFVIGNAIIVILFLKSGQLSAKDGVYDEYTENCRKKYYEYQKHTTKIACRVYTTSCDHEERKIHRSQSEKMERMHTEKPHRELSRSMTERCRKSVNYGKKPVATSCAKDAMSDEEFRRTVEDFIAQRQRILREEEEFSAEVSYET</sequence>
<evidence type="ECO:0000313" key="4">
    <source>
        <dbReference type="Proteomes" id="UP000834106"/>
    </source>
</evidence>
<organism evidence="3 4">
    <name type="scientific">Fraxinus pennsylvanica</name>
    <dbReference type="NCBI Taxonomy" id="56036"/>
    <lineage>
        <taxon>Eukaryota</taxon>
        <taxon>Viridiplantae</taxon>
        <taxon>Streptophyta</taxon>
        <taxon>Embryophyta</taxon>
        <taxon>Tracheophyta</taxon>
        <taxon>Spermatophyta</taxon>
        <taxon>Magnoliopsida</taxon>
        <taxon>eudicotyledons</taxon>
        <taxon>Gunneridae</taxon>
        <taxon>Pentapetalae</taxon>
        <taxon>asterids</taxon>
        <taxon>lamiids</taxon>
        <taxon>Lamiales</taxon>
        <taxon>Oleaceae</taxon>
        <taxon>Oleeae</taxon>
        <taxon>Fraxinus</taxon>
    </lineage>
</organism>
<dbReference type="PANTHER" id="PTHR33640:SF8">
    <property type="entry name" value="TRANSMEMBRANE PROTEIN"/>
    <property type="match status" value="1"/>
</dbReference>
<dbReference type="PANTHER" id="PTHR33640">
    <property type="entry name" value="TRANSMEMBRANE PROTEIN"/>
    <property type="match status" value="1"/>
</dbReference>
<proteinExistence type="predicted"/>
<protein>
    <recommendedName>
        <fullName evidence="5">DUF4408 domain-containing protein</fullName>
    </recommendedName>
</protein>
<keyword evidence="4" id="KW-1185">Reference proteome</keyword>
<name>A0AAD2DTE7_9LAMI</name>
<gene>
    <name evidence="3" type="ORF">FPE_LOCUS12934</name>
</gene>
<evidence type="ECO:0008006" key="5">
    <source>
        <dbReference type="Google" id="ProtNLM"/>
    </source>
</evidence>
<feature type="region of interest" description="Disordered" evidence="1">
    <location>
        <begin position="135"/>
        <end position="158"/>
    </location>
</feature>
<keyword evidence="2" id="KW-1133">Transmembrane helix</keyword>
<keyword evidence="2" id="KW-0472">Membrane</keyword>
<reference evidence="3" key="1">
    <citation type="submission" date="2023-05" db="EMBL/GenBank/DDBJ databases">
        <authorList>
            <person name="Huff M."/>
        </authorList>
    </citation>
    <scope>NUCLEOTIDE SEQUENCE</scope>
</reference>
<feature type="transmembrane region" description="Helical" evidence="2">
    <location>
        <begin position="28"/>
        <end position="47"/>
    </location>
</feature>
<feature type="transmembrane region" description="Helical" evidence="2">
    <location>
        <begin position="59"/>
        <end position="86"/>
    </location>
</feature>
<evidence type="ECO:0000313" key="3">
    <source>
        <dbReference type="EMBL" id="CAI9765504.1"/>
    </source>
</evidence>
<evidence type="ECO:0000256" key="2">
    <source>
        <dbReference type="SAM" id="Phobius"/>
    </source>
</evidence>
<dbReference type="Proteomes" id="UP000834106">
    <property type="component" value="Chromosome 7"/>
</dbReference>
<dbReference type="AlphaFoldDB" id="A0AAD2DTE7"/>